<proteinExistence type="inferred from homology"/>
<dbReference type="GO" id="GO:0003872">
    <property type="term" value="F:6-phosphofructokinase activity"/>
    <property type="evidence" value="ECO:0007669"/>
    <property type="project" value="UniProtKB-EC"/>
</dbReference>
<feature type="binding site" description="in other chain" evidence="9">
    <location>
        <position position="223"/>
    </location>
    <ligand>
        <name>substrate</name>
        <note>ligand shared between dimeric partners</note>
    </ligand>
</feature>
<evidence type="ECO:0000256" key="7">
    <source>
        <dbReference type="ARBA" id="ARBA00022842"/>
    </source>
</evidence>
<evidence type="ECO:0000256" key="1">
    <source>
        <dbReference type="ARBA" id="ARBA00001946"/>
    </source>
</evidence>
<comment type="caution">
    <text evidence="9">Lacks conserved residue(s) required for the propagation of feature annotation.</text>
</comment>
<dbReference type="InterPro" id="IPR012003">
    <property type="entry name" value="ATP_PFK_prok-type"/>
</dbReference>
<dbReference type="Pfam" id="PF00365">
    <property type="entry name" value="PFK"/>
    <property type="match status" value="1"/>
</dbReference>
<feature type="site" description="Important for catalytic activity and substrate specificity; stabilizes the transition state when the phosphoryl donor is PPi; prevents ATP from binding by mimicking the alpha-phosphate group of ATP" evidence="9">
    <location>
        <position position="104"/>
    </location>
</feature>
<keyword evidence="5 9" id="KW-0479">Metal-binding</keyword>
<dbReference type="Gene3D" id="3.40.50.450">
    <property type="match status" value="1"/>
</dbReference>
<dbReference type="InterPro" id="IPR022953">
    <property type="entry name" value="ATP_PFK"/>
</dbReference>
<evidence type="ECO:0000256" key="4">
    <source>
        <dbReference type="ARBA" id="ARBA00022679"/>
    </source>
</evidence>
<reference evidence="11 12" key="1">
    <citation type="submission" date="2023-03" db="EMBL/GenBank/DDBJ databases">
        <title>Paludisphaera mucosa sp. nov. a novel planctomycete from northern fen.</title>
        <authorList>
            <person name="Ivanova A."/>
        </authorList>
    </citation>
    <scope>NUCLEOTIDE SEQUENCE [LARGE SCALE GENOMIC DNA]</scope>
    <source>
        <strain evidence="11 12">Pla2</strain>
    </source>
</reference>
<evidence type="ECO:0000313" key="11">
    <source>
        <dbReference type="EMBL" id="MDG3007296.1"/>
    </source>
</evidence>
<keyword evidence="4 9" id="KW-0808">Transferase</keyword>
<evidence type="ECO:0000256" key="6">
    <source>
        <dbReference type="ARBA" id="ARBA00022777"/>
    </source>
</evidence>
<organism evidence="11 12">
    <name type="scientific">Paludisphaera mucosa</name>
    <dbReference type="NCBI Taxonomy" id="3030827"/>
    <lineage>
        <taxon>Bacteria</taxon>
        <taxon>Pseudomonadati</taxon>
        <taxon>Planctomycetota</taxon>
        <taxon>Planctomycetia</taxon>
        <taxon>Isosphaerales</taxon>
        <taxon>Isosphaeraceae</taxon>
        <taxon>Paludisphaera</taxon>
    </lineage>
</organism>
<feature type="binding site" evidence="9">
    <location>
        <position position="265"/>
    </location>
    <ligand>
        <name>substrate</name>
        <note>ligand shared between dimeric partners</note>
    </ligand>
</feature>
<dbReference type="InterPro" id="IPR000023">
    <property type="entry name" value="Phosphofructokinase_dom"/>
</dbReference>
<dbReference type="EC" id="2.7.1.90" evidence="9"/>
<protein>
    <recommendedName>
        <fullName evidence="9">Pyrophosphate--fructose 6-phosphate 1-phosphotransferase</fullName>
        <ecNumber evidence="9">2.7.1.90</ecNumber>
    </recommendedName>
    <alternativeName>
        <fullName evidence="9">6-phosphofructokinase, pyrophosphate dependent</fullName>
    </alternativeName>
    <alternativeName>
        <fullName evidence="9">PPi-dependent phosphofructokinase</fullName>
        <shortName evidence="9">PPi-PFK</shortName>
    </alternativeName>
    <alternativeName>
        <fullName evidence="9">Pyrophosphate-dependent 6-phosphofructose-1-kinase</fullName>
    </alternativeName>
</protein>
<dbReference type="PRINTS" id="PR00476">
    <property type="entry name" value="PHFRCTKINASE"/>
</dbReference>
<evidence type="ECO:0000313" key="12">
    <source>
        <dbReference type="Proteomes" id="UP001216907"/>
    </source>
</evidence>
<comment type="subcellular location">
    <subcellularLocation>
        <location evidence="9">Cytoplasm</location>
    </subcellularLocation>
</comment>
<keyword evidence="8 9" id="KW-0324">Glycolysis</keyword>
<comment type="subunit">
    <text evidence="9">Homodimer or homotetramer.</text>
</comment>
<dbReference type="InterPro" id="IPR015912">
    <property type="entry name" value="Phosphofructokinase_CS"/>
</dbReference>
<comment type="function">
    <text evidence="9">Catalyzes the phosphorylation of D-fructose 6-phosphate, the first committing step of glycolysis. Uses inorganic phosphate (PPi) as phosphoryl donor instead of ATP like common ATP-dependent phosphofructokinases (ATP-PFKs), which renders the reaction reversible, and can thus function both in glycolysis and gluconeogenesis. Consistently, PPi-PFK can replace the enzymes of both the forward (ATP-PFK) and reverse (fructose-bisphosphatase (FBPase)) reactions.</text>
</comment>
<dbReference type="PANTHER" id="PTHR13697">
    <property type="entry name" value="PHOSPHOFRUCTOKINASE"/>
    <property type="match status" value="1"/>
</dbReference>
<evidence type="ECO:0000259" key="10">
    <source>
        <dbReference type="Pfam" id="PF00365"/>
    </source>
</evidence>
<dbReference type="InterPro" id="IPR035966">
    <property type="entry name" value="PKF_sf"/>
</dbReference>
<dbReference type="Gene3D" id="3.40.50.460">
    <property type="entry name" value="Phosphofructokinase domain"/>
    <property type="match status" value="1"/>
</dbReference>
<dbReference type="EMBL" id="JARRAG010000002">
    <property type="protein sequence ID" value="MDG3007296.1"/>
    <property type="molecule type" value="Genomic_DNA"/>
</dbReference>
<dbReference type="SUPFAM" id="SSF53784">
    <property type="entry name" value="Phosphofructokinase"/>
    <property type="match status" value="1"/>
</dbReference>
<keyword evidence="7 9" id="KW-0460">Magnesium</keyword>
<comment type="cofactor">
    <cofactor evidence="1 9">
        <name>Mg(2+)</name>
        <dbReference type="ChEBI" id="CHEBI:18420"/>
    </cofactor>
</comment>
<feature type="binding site" evidence="9">
    <location>
        <position position="103"/>
    </location>
    <ligand>
        <name>Mg(2+)</name>
        <dbReference type="ChEBI" id="CHEBI:18420"/>
        <note>catalytic</note>
    </ligand>
</feature>
<comment type="pathway">
    <text evidence="2 9">Carbohydrate degradation; glycolysis; D-glyceraldehyde 3-phosphate and glycerone phosphate from D-glucose: step 3/4.</text>
</comment>
<evidence type="ECO:0000256" key="9">
    <source>
        <dbReference type="HAMAP-Rule" id="MF_01976"/>
    </source>
</evidence>
<evidence type="ECO:0000256" key="5">
    <source>
        <dbReference type="ARBA" id="ARBA00022723"/>
    </source>
</evidence>
<feature type="binding site" description="in other chain" evidence="9">
    <location>
        <begin position="271"/>
        <end position="274"/>
    </location>
    <ligand>
        <name>substrate</name>
        <note>ligand shared between dimeric partners</note>
    </ligand>
</feature>
<dbReference type="PROSITE" id="PS00433">
    <property type="entry name" value="PHOSPHOFRUCTOKINASE"/>
    <property type="match status" value="1"/>
</dbReference>
<feature type="binding site" evidence="9">
    <location>
        <position position="163"/>
    </location>
    <ligand>
        <name>substrate</name>
        <note>ligand shared between dimeric partners</note>
    </ligand>
</feature>
<dbReference type="PANTHER" id="PTHR13697:SF52">
    <property type="entry name" value="ATP-DEPENDENT 6-PHOSPHOFRUCTOKINASE 3"/>
    <property type="match status" value="1"/>
</dbReference>
<accession>A0ABT6FIA1</accession>
<evidence type="ECO:0000256" key="8">
    <source>
        <dbReference type="ARBA" id="ARBA00023152"/>
    </source>
</evidence>
<name>A0ABT6FIA1_9BACT</name>
<feature type="active site" description="Proton acceptor" evidence="9">
    <location>
        <position position="128"/>
    </location>
</feature>
<evidence type="ECO:0000256" key="3">
    <source>
        <dbReference type="ARBA" id="ARBA00022490"/>
    </source>
</evidence>
<feature type="domain" description="Phosphofructokinase" evidence="10">
    <location>
        <begin position="2"/>
        <end position="296"/>
    </location>
</feature>
<feature type="binding site" description="in other chain" evidence="9">
    <location>
        <begin position="126"/>
        <end position="128"/>
    </location>
    <ligand>
        <name>substrate</name>
        <note>ligand shared between dimeric partners</note>
    </ligand>
</feature>
<dbReference type="HAMAP" id="MF_01976">
    <property type="entry name" value="Phosphofructokinase_III"/>
    <property type="match status" value="1"/>
</dbReference>
<keyword evidence="12" id="KW-1185">Reference proteome</keyword>
<gene>
    <name evidence="9" type="primary">pfp</name>
    <name evidence="11" type="ORF">PZE19_26335</name>
</gene>
<keyword evidence="6 9" id="KW-0418">Kinase</keyword>
<comment type="catalytic activity">
    <reaction evidence="9">
        <text>beta-D-fructose 6-phosphate + diphosphate = beta-D-fructose 1,6-bisphosphate + phosphate + H(+)</text>
        <dbReference type="Rhea" id="RHEA:13613"/>
        <dbReference type="ChEBI" id="CHEBI:15378"/>
        <dbReference type="ChEBI" id="CHEBI:32966"/>
        <dbReference type="ChEBI" id="CHEBI:33019"/>
        <dbReference type="ChEBI" id="CHEBI:43474"/>
        <dbReference type="ChEBI" id="CHEBI:57634"/>
        <dbReference type="EC" id="2.7.1.90"/>
    </reaction>
</comment>
<evidence type="ECO:0000256" key="2">
    <source>
        <dbReference type="ARBA" id="ARBA00004679"/>
    </source>
</evidence>
<comment type="similarity">
    <text evidence="9">Belongs to the phosphofructokinase type A (PFKA) family. Mixed-substrate PFK group III subfamily.</text>
</comment>
<keyword evidence="3 9" id="KW-0963">Cytoplasm</keyword>
<feature type="binding site" description="in other chain" evidence="9">
    <location>
        <begin position="170"/>
        <end position="172"/>
    </location>
    <ligand>
        <name>substrate</name>
        <note>ligand shared between dimeric partners</note>
    </ligand>
</feature>
<dbReference type="InterPro" id="IPR012829">
    <property type="entry name" value="Phosphofructokinase_III"/>
</dbReference>
<comment type="caution">
    <text evidence="11">The sequence shown here is derived from an EMBL/GenBank/DDBJ whole genome shotgun (WGS) entry which is preliminary data.</text>
</comment>
<dbReference type="RefSeq" id="WP_277863581.1">
    <property type="nucleotide sequence ID" value="NZ_JARRAG010000002.1"/>
</dbReference>
<feature type="binding site" evidence="9">
    <location>
        <position position="10"/>
    </location>
    <ligand>
        <name>diphosphate</name>
        <dbReference type="ChEBI" id="CHEBI:33019"/>
    </ligand>
</feature>
<comment type="activity regulation">
    <text evidence="9">Non-allosteric.</text>
</comment>
<sequence length="341" mass="36067">MKVGLLTGGGDCPGLNAVIRAVTRRVTDAGGACVGVQEGWRGLVRGMFQPLEPATVEASLGRGGTILGSSRTNPYKSPDADIPRLRRNFAAAGLDALVVVGGDDTLGVAARLINDFELPIVGVPKTIDNDLMLADFSFGFDTAVNVVVEAVERLRTTAESHRRIMVVETMGRSTGWLACFAGMAVGADYILVPEIPIDVPHLVAALKRQQGSAKNHAILVVAEGARYSDASPAVLESEDFGHPRLGGVGALIANVINRQLRVETRTVVLGHLQRGGAPTAHDRVLATRLGLAAAELVLRRRFGTVLTLRGAQIADVPLDSSALANRSLDLAFYQDAAAFFY</sequence>
<dbReference type="NCBIfam" id="NF002872">
    <property type="entry name" value="PRK03202.1"/>
    <property type="match status" value="1"/>
</dbReference>
<feature type="site" description="Important for catalytic activity; stabilizes the transition state when the phosphoryl donor is PPi" evidence="9">
    <location>
        <position position="125"/>
    </location>
</feature>
<dbReference type="PIRSF" id="PIRSF000532">
    <property type="entry name" value="ATP_PFK_prok"/>
    <property type="match status" value="1"/>
</dbReference>
<dbReference type="Proteomes" id="UP001216907">
    <property type="component" value="Unassembled WGS sequence"/>
</dbReference>